<evidence type="ECO:0000313" key="12">
    <source>
        <dbReference type="EMBL" id="RDL46105.1"/>
    </source>
</evidence>
<proteinExistence type="predicted"/>
<dbReference type="InterPro" id="IPR036388">
    <property type="entry name" value="WH-like_DNA-bd_sf"/>
</dbReference>
<evidence type="ECO:0000256" key="3">
    <source>
        <dbReference type="ARBA" id="ARBA00022553"/>
    </source>
</evidence>
<keyword evidence="6 9" id="KW-0238">DNA-binding</keyword>
<dbReference type="AlphaFoldDB" id="A0A370UEF1"/>
<evidence type="ECO:0000256" key="7">
    <source>
        <dbReference type="ARBA" id="ARBA00023163"/>
    </source>
</evidence>
<gene>
    <name evidence="12" type="ORF">DN730_03440</name>
</gene>
<comment type="subcellular location">
    <subcellularLocation>
        <location evidence="1">Cytoplasm</location>
    </subcellularLocation>
</comment>
<dbReference type="GO" id="GO:0000156">
    <property type="term" value="F:phosphorelay response regulator activity"/>
    <property type="evidence" value="ECO:0007669"/>
    <property type="project" value="TreeGrafter"/>
</dbReference>
<keyword evidence="7" id="KW-0804">Transcription</keyword>
<accession>A0A370UEF1</accession>
<evidence type="ECO:0000256" key="5">
    <source>
        <dbReference type="ARBA" id="ARBA00023015"/>
    </source>
</evidence>
<reference evidence="12 13" key="1">
    <citation type="submission" date="2018-06" db="EMBL/GenBank/DDBJ databases">
        <title>Marinomonas sp. YLB-05 draft genome sequence.</title>
        <authorList>
            <person name="Yu L."/>
            <person name="Tang X."/>
        </authorList>
    </citation>
    <scope>NUCLEOTIDE SEQUENCE [LARGE SCALE GENOMIC DNA]</scope>
    <source>
        <strain evidence="12 13">YLB-05</strain>
    </source>
</reference>
<evidence type="ECO:0000259" key="10">
    <source>
        <dbReference type="PROSITE" id="PS50110"/>
    </source>
</evidence>
<dbReference type="Gene3D" id="1.10.10.10">
    <property type="entry name" value="Winged helix-like DNA-binding domain superfamily/Winged helix DNA-binding domain"/>
    <property type="match status" value="1"/>
</dbReference>
<feature type="domain" description="Response regulatory" evidence="10">
    <location>
        <begin position="2"/>
        <end position="116"/>
    </location>
</feature>
<keyword evidence="3 8" id="KW-0597">Phosphoprotein</keyword>
<dbReference type="Pfam" id="PF00486">
    <property type="entry name" value="Trans_reg_C"/>
    <property type="match status" value="1"/>
</dbReference>
<dbReference type="FunFam" id="3.40.50.2300:FF:000002">
    <property type="entry name" value="DNA-binding response regulator PhoP"/>
    <property type="match status" value="1"/>
</dbReference>
<evidence type="ECO:0000256" key="9">
    <source>
        <dbReference type="PROSITE-ProRule" id="PRU01091"/>
    </source>
</evidence>
<evidence type="ECO:0000256" key="4">
    <source>
        <dbReference type="ARBA" id="ARBA00023012"/>
    </source>
</evidence>
<evidence type="ECO:0000256" key="1">
    <source>
        <dbReference type="ARBA" id="ARBA00004496"/>
    </source>
</evidence>
<dbReference type="OrthoDB" id="9802426at2"/>
<dbReference type="CDD" id="cd00383">
    <property type="entry name" value="trans_reg_C"/>
    <property type="match status" value="1"/>
</dbReference>
<dbReference type="SMART" id="SM00862">
    <property type="entry name" value="Trans_reg_C"/>
    <property type="match status" value="1"/>
</dbReference>
<evidence type="ECO:0000256" key="8">
    <source>
        <dbReference type="PROSITE-ProRule" id="PRU00169"/>
    </source>
</evidence>
<evidence type="ECO:0000259" key="11">
    <source>
        <dbReference type="PROSITE" id="PS51755"/>
    </source>
</evidence>
<dbReference type="RefSeq" id="WP_115466691.1">
    <property type="nucleotide sequence ID" value="NZ_QKRA01000001.1"/>
</dbReference>
<organism evidence="12 13">
    <name type="scientific">Marinomonas piezotolerans</name>
    <dbReference type="NCBI Taxonomy" id="2213058"/>
    <lineage>
        <taxon>Bacteria</taxon>
        <taxon>Pseudomonadati</taxon>
        <taxon>Pseudomonadota</taxon>
        <taxon>Gammaproteobacteria</taxon>
        <taxon>Oceanospirillales</taxon>
        <taxon>Oceanospirillaceae</taxon>
        <taxon>Marinomonas</taxon>
    </lineage>
</organism>
<protein>
    <submittedName>
        <fullName evidence="12">DNA-binding response regulator</fullName>
    </submittedName>
</protein>
<evidence type="ECO:0000256" key="6">
    <source>
        <dbReference type="ARBA" id="ARBA00023125"/>
    </source>
</evidence>
<feature type="modified residue" description="4-aspartylphosphate" evidence="8">
    <location>
        <position position="51"/>
    </location>
</feature>
<keyword evidence="2" id="KW-0963">Cytoplasm</keyword>
<dbReference type="InterPro" id="IPR016032">
    <property type="entry name" value="Sig_transdc_resp-reg_C-effctor"/>
</dbReference>
<dbReference type="InterPro" id="IPR001789">
    <property type="entry name" value="Sig_transdc_resp-reg_receiver"/>
</dbReference>
<dbReference type="GO" id="GO:0006355">
    <property type="term" value="P:regulation of DNA-templated transcription"/>
    <property type="evidence" value="ECO:0007669"/>
    <property type="project" value="InterPro"/>
</dbReference>
<dbReference type="Gene3D" id="6.10.250.690">
    <property type="match status" value="1"/>
</dbReference>
<dbReference type="GO" id="GO:0005829">
    <property type="term" value="C:cytosol"/>
    <property type="evidence" value="ECO:0007669"/>
    <property type="project" value="TreeGrafter"/>
</dbReference>
<name>A0A370UEF1_9GAMM</name>
<comment type="caution">
    <text evidence="12">The sequence shown here is derived from an EMBL/GenBank/DDBJ whole genome shotgun (WGS) entry which is preliminary data.</text>
</comment>
<feature type="domain" description="OmpR/PhoB-type" evidence="11">
    <location>
        <begin position="124"/>
        <end position="218"/>
    </location>
</feature>
<feature type="DNA-binding region" description="OmpR/PhoB-type" evidence="9">
    <location>
        <begin position="124"/>
        <end position="218"/>
    </location>
</feature>
<dbReference type="Pfam" id="PF00072">
    <property type="entry name" value="Response_reg"/>
    <property type="match status" value="1"/>
</dbReference>
<keyword evidence="13" id="KW-1185">Reference proteome</keyword>
<dbReference type="Gene3D" id="3.40.50.2300">
    <property type="match status" value="1"/>
</dbReference>
<dbReference type="InterPro" id="IPR039420">
    <property type="entry name" value="WalR-like"/>
</dbReference>
<dbReference type="CDD" id="cd17624">
    <property type="entry name" value="REC_OmpR_PmrA-like"/>
    <property type="match status" value="1"/>
</dbReference>
<dbReference type="SUPFAM" id="SSF52172">
    <property type="entry name" value="CheY-like"/>
    <property type="match status" value="1"/>
</dbReference>
<evidence type="ECO:0000256" key="2">
    <source>
        <dbReference type="ARBA" id="ARBA00022490"/>
    </source>
</evidence>
<dbReference type="PROSITE" id="PS50110">
    <property type="entry name" value="RESPONSE_REGULATORY"/>
    <property type="match status" value="1"/>
</dbReference>
<dbReference type="PANTHER" id="PTHR48111:SF35">
    <property type="entry name" value="TRANSCRIPTIONAL REGULATORY PROTEIN QSEB"/>
    <property type="match status" value="1"/>
</dbReference>
<sequence>MRILLVEDDQSLGDGMCVALRREGFVIDWLSDGVQALQAIEQEAFDLIILDLGLPRMDGMTVLAKAREKAIDTPVLVLTARDSLEDRVSGLDAGADDYVVKPFDIVEIKARIRALVRRAKGRSISTITHGDVELHPDSMQVLYQGRDVSLTRREFVLLNELISRPGHVFTRDAIIQSLYGWGEEVESNTLEVHIHHLRKKFYPGLIRTIRGIGYVIEKQVGE</sequence>
<dbReference type="Proteomes" id="UP000254326">
    <property type="component" value="Unassembled WGS sequence"/>
</dbReference>
<dbReference type="PROSITE" id="PS51755">
    <property type="entry name" value="OMPR_PHOB"/>
    <property type="match status" value="1"/>
</dbReference>
<dbReference type="PANTHER" id="PTHR48111">
    <property type="entry name" value="REGULATOR OF RPOS"/>
    <property type="match status" value="1"/>
</dbReference>
<keyword evidence="5" id="KW-0805">Transcription regulation</keyword>
<dbReference type="GO" id="GO:0000976">
    <property type="term" value="F:transcription cis-regulatory region binding"/>
    <property type="evidence" value="ECO:0007669"/>
    <property type="project" value="TreeGrafter"/>
</dbReference>
<dbReference type="InterPro" id="IPR001867">
    <property type="entry name" value="OmpR/PhoB-type_DNA-bd"/>
</dbReference>
<dbReference type="GO" id="GO:0032993">
    <property type="term" value="C:protein-DNA complex"/>
    <property type="evidence" value="ECO:0007669"/>
    <property type="project" value="TreeGrafter"/>
</dbReference>
<dbReference type="SUPFAM" id="SSF46894">
    <property type="entry name" value="C-terminal effector domain of the bipartite response regulators"/>
    <property type="match status" value="1"/>
</dbReference>
<dbReference type="InterPro" id="IPR011006">
    <property type="entry name" value="CheY-like_superfamily"/>
</dbReference>
<dbReference type="SMART" id="SM00448">
    <property type="entry name" value="REC"/>
    <property type="match status" value="1"/>
</dbReference>
<dbReference type="EMBL" id="QKRA01000001">
    <property type="protein sequence ID" value="RDL46105.1"/>
    <property type="molecule type" value="Genomic_DNA"/>
</dbReference>
<keyword evidence="4" id="KW-0902">Two-component regulatory system</keyword>
<evidence type="ECO:0000313" key="13">
    <source>
        <dbReference type="Proteomes" id="UP000254326"/>
    </source>
</evidence>